<accession>A0A0H5DI12</accession>
<protein>
    <recommendedName>
        <fullName evidence="1">DUF4440 domain-containing protein</fullName>
    </recommendedName>
</protein>
<dbReference type="Pfam" id="PF14534">
    <property type="entry name" value="DUF4440"/>
    <property type="match status" value="1"/>
</dbReference>
<dbReference type="EMBL" id="CVRL01000025">
    <property type="protein sequence ID" value="CRL11170.1"/>
    <property type="molecule type" value="Genomic_DNA"/>
</dbReference>
<evidence type="ECO:0000313" key="3">
    <source>
        <dbReference type="Proteomes" id="UP000043764"/>
    </source>
</evidence>
<keyword evidence="3" id="KW-1185">Reference proteome</keyword>
<evidence type="ECO:0000313" key="2">
    <source>
        <dbReference type="EMBL" id="CRL11170.1"/>
    </source>
</evidence>
<dbReference type="Gene3D" id="3.10.450.50">
    <property type="match status" value="1"/>
</dbReference>
<dbReference type="AlphaFoldDB" id="A0A0H5DI12"/>
<dbReference type="Proteomes" id="UP000043764">
    <property type="component" value="Unassembled WGS sequence"/>
</dbReference>
<evidence type="ECO:0000259" key="1">
    <source>
        <dbReference type="Pfam" id="PF14534"/>
    </source>
</evidence>
<gene>
    <name evidence="2" type="ORF">NIT7321_02021</name>
</gene>
<dbReference type="InterPro" id="IPR027843">
    <property type="entry name" value="DUF4440"/>
</dbReference>
<feature type="domain" description="DUF4440" evidence="1">
    <location>
        <begin position="15"/>
        <end position="117"/>
    </location>
</feature>
<dbReference type="InterPro" id="IPR032710">
    <property type="entry name" value="NTF2-like_dom_sf"/>
</dbReference>
<name>A0A0H5DI12_9RHOB</name>
<organism evidence="2 3">
    <name type="scientific">Phaeobacter italicus</name>
    <dbReference type="NCBI Taxonomy" id="481446"/>
    <lineage>
        <taxon>Bacteria</taxon>
        <taxon>Pseudomonadati</taxon>
        <taxon>Pseudomonadota</taxon>
        <taxon>Alphaproteobacteria</taxon>
        <taxon>Rhodobacterales</taxon>
        <taxon>Roseobacteraceae</taxon>
        <taxon>Phaeobacter</taxon>
    </lineage>
</organism>
<dbReference type="SUPFAM" id="SSF54427">
    <property type="entry name" value="NTF2-like"/>
    <property type="match status" value="1"/>
</dbReference>
<proteinExistence type="predicted"/>
<sequence>MTQQPAVDTLLLNELIACETSVWEALVKGDAAADLAALHPDFLGVYPSGFAGRADHAAQLAGGPSVSTYRIQQPRILRIAPDCVLLAYKAQYTRVGTDEPAAMYVSSIWQRGTAGWLNIFSQDCEALPDGAENPLP</sequence>
<reference evidence="3" key="1">
    <citation type="submission" date="2015-05" db="EMBL/GenBank/DDBJ databases">
        <authorList>
            <person name="Rodrigo-Torres Lidia"/>
            <person name="Arahal R.David."/>
        </authorList>
    </citation>
    <scope>NUCLEOTIDE SEQUENCE [LARGE SCALE GENOMIC DNA]</scope>
    <source>
        <strain evidence="3">CECT 7321</strain>
    </source>
</reference>
<dbReference type="RefSeq" id="WP_050673384.1">
    <property type="nucleotide sequence ID" value="NZ_CVRL01000025.1"/>
</dbReference>